<proteinExistence type="predicted"/>
<reference evidence="1" key="1">
    <citation type="submission" date="2022-03" db="EMBL/GenBank/DDBJ databases">
        <authorList>
            <person name="Sayadi A."/>
        </authorList>
    </citation>
    <scope>NUCLEOTIDE SEQUENCE</scope>
</reference>
<accession>A0A9P0MGU6</accession>
<gene>
    <name evidence="1" type="ORF">ACAOBT_LOCUS32909</name>
</gene>
<dbReference type="OrthoDB" id="671595at2759"/>
<sequence length="86" mass="9865">MELQIFFSKDEFFNLPNNPQQKRFPLCTNYTAKRILVAVATSLDITPPRIVNVDHPFILLLQNREDGAANILFQGRVLQPVQVIVK</sequence>
<dbReference type="PROSITE" id="PS00284">
    <property type="entry name" value="SERPIN"/>
    <property type="match status" value="1"/>
</dbReference>
<dbReference type="AlphaFoldDB" id="A0A9P0MGU6"/>
<keyword evidence="2" id="KW-1185">Reference proteome</keyword>
<dbReference type="InterPro" id="IPR042185">
    <property type="entry name" value="Serpin_sf_2"/>
</dbReference>
<evidence type="ECO:0000313" key="2">
    <source>
        <dbReference type="Proteomes" id="UP001152888"/>
    </source>
</evidence>
<dbReference type="Gene3D" id="2.30.39.10">
    <property type="entry name" value="Alpha-1-antitrypsin, domain 1"/>
    <property type="match status" value="1"/>
</dbReference>
<evidence type="ECO:0000313" key="1">
    <source>
        <dbReference type="EMBL" id="CAH2012541.1"/>
    </source>
</evidence>
<dbReference type="InterPro" id="IPR036186">
    <property type="entry name" value="Serpin_sf"/>
</dbReference>
<dbReference type="SUPFAM" id="SSF56574">
    <property type="entry name" value="Serpins"/>
    <property type="match status" value="1"/>
</dbReference>
<comment type="caution">
    <text evidence="1">The sequence shown here is derived from an EMBL/GenBank/DDBJ whole genome shotgun (WGS) entry which is preliminary data.</text>
</comment>
<dbReference type="Proteomes" id="UP001152888">
    <property type="component" value="Unassembled WGS sequence"/>
</dbReference>
<name>A0A9P0MGU6_ACAOB</name>
<dbReference type="EMBL" id="CAKOFQ010008195">
    <property type="protein sequence ID" value="CAH2012541.1"/>
    <property type="molecule type" value="Genomic_DNA"/>
</dbReference>
<organism evidence="1 2">
    <name type="scientific">Acanthoscelides obtectus</name>
    <name type="common">Bean weevil</name>
    <name type="synonym">Bruchus obtectus</name>
    <dbReference type="NCBI Taxonomy" id="200917"/>
    <lineage>
        <taxon>Eukaryota</taxon>
        <taxon>Metazoa</taxon>
        <taxon>Ecdysozoa</taxon>
        <taxon>Arthropoda</taxon>
        <taxon>Hexapoda</taxon>
        <taxon>Insecta</taxon>
        <taxon>Pterygota</taxon>
        <taxon>Neoptera</taxon>
        <taxon>Endopterygota</taxon>
        <taxon>Coleoptera</taxon>
        <taxon>Polyphaga</taxon>
        <taxon>Cucujiformia</taxon>
        <taxon>Chrysomeloidea</taxon>
        <taxon>Chrysomelidae</taxon>
        <taxon>Bruchinae</taxon>
        <taxon>Bruchini</taxon>
        <taxon>Acanthoscelides</taxon>
    </lineage>
</organism>
<dbReference type="InterPro" id="IPR023795">
    <property type="entry name" value="Serpin_CS"/>
</dbReference>
<protein>
    <submittedName>
        <fullName evidence="1">Uncharacterized protein</fullName>
    </submittedName>
</protein>